<sequence>NQHYLLSSDLQIILDKMIIICNASISDTLNKYADLNRYYPIENRLALSIDRTDLVFQDILDSTGLYIPRPEDNRVADMGYNMNNIILVPHLGIISSGEIDSLRLLLPEFPFTRRLLIQDINNTIITENFYTNTQENSIQLLGEFSKDGTYNVMVEGIINDSTKTIPIKRQFKLDNVSPTFNFESTDSLGLLLTAKGKDDIGHLVAMDQLFELSILDPDSLVAHSRNGGT</sequence>
<protein>
    <submittedName>
        <fullName evidence="1">Uncharacterized protein</fullName>
    </submittedName>
</protein>
<evidence type="ECO:0000313" key="1">
    <source>
        <dbReference type="EMBL" id="SVE60886.1"/>
    </source>
</evidence>
<dbReference type="EMBL" id="UINC01229251">
    <property type="protein sequence ID" value="SVE60886.1"/>
    <property type="molecule type" value="Genomic_DNA"/>
</dbReference>
<feature type="non-terminal residue" evidence="1">
    <location>
        <position position="1"/>
    </location>
</feature>
<feature type="non-terminal residue" evidence="1">
    <location>
        <position position="229"/>
    </location>
</feature>
<organism evidence="1">
    <name type="scientific">marine metagenome</name>
    <dbReference type="NCBI Taxonomy" id="408172"/>
    <lineage>
        <taxon>unclassified sequences</taxon>
        <taxon>metagenomes</taxon>
        <taxon>ecological metagenomes</taxon>
    </lineage>
</organism>
<accession>A0A383EVF5</accession>
<dbReference type="AlphaFoldDB" id="A0A383EVF5"/>
<name>A0A383EVF5_9ZZZZ</name>
<proteinExistence type="predicted"/>
<gene>
    <name evidence="1" type="ORF">METZ01_LOCUS513740</name>
</gene>
<reference evidence="1" key="1">
    <citation type="submission" date="2018-05" db="EMBL/GenBank/DDBJ databases">
        <authorList>
            <person name="Lanie J.A."/>
            <person name="Ng W.-L."/>
            <person name="Kazmierczak K.M."/>
            <person name="Andrzejewski T.M."/>
            <person name="Davidsen T.M."/>
            <person name="Wayne K.J."/>
            <person name="Tettelin H."/>
            <person name="Glass J.I."/>
            <person name="Rusch D."/>
            <person name="Podicherti R."/>
            <person name="Tsui H.-C.T."/>
            <person name="Winkler M.E."/>
        </authorList>
    </citation>
    <scope>NUCLEOTIDE SEQUENCE</scope>
</reference>